<reference evidence="3 6" key="2">
    <citation type="journal article" date="2019" name="Emerg. Microbes Infect.">
        <title>Comprehensive subspecies identification of 175 nontuberculous mycobacteria species based on 7547 genomic profiles.</title>
        <authorList>
            <person name="Matsumoto Y."/>
            <person name="Kinjo T."/>
            <person name="Motooka D."/>
            <person name="Nabeya D."/>
            <person name="Jung N."/>
            <person name="Uechi K."/>
            <person name="Horii T."/>
            <person name="Iida T."/>
            <person name="Fujita J."/>
            <person name="Nakamura S."/>
        </authorList>
    </citation>
    <scope>NUCLEOTIDE SEQUENCE [LARGE SCALE GENOMIC DNA]</scope>
    <source>
        <strain evidence="3 6">JCM 6377</strain>
    </source>
</reference>
<accession>A0A2A7NE10</accession>
<organism evidence="4 5">
    <name type="scientific">Mycolicibacterium agri</name>
    <name type="common">Mycobacterium agri</name>
    <dbReference type="NCBI Taxonomy" id="36811"/>
    <lineage>
        <taxon>Bacteria</taxon>
        <taxon>Bacillati</taxon>
        <taxon>Actinomycetota</taxon>
        <taxon>Actinomycetes</taxon>
        <taxon>Mycobacteriales</taxon>
        <taxon>Mycobacteriaceae</taxon>
        <taxon>Mycolicibacterium</taxon>
    </lineage>
</organism>
<evidence type="ECO:0000313" key="6">
    <source>
        <dbReference type="Proteomes" id="UP000465302"/>
    </source>
</evidence>
<keyword evidence="1" id="KW-0812">Transmembrane</keyword>
<name>A0A2A7NE10_MYCAG</name>
<comment type="caution">
    <text evidence="4">The sequence shown here is derived from an EMBL/GenBank/DDBJ whole genome shotgun (WGS) entry which is preliminary data.</text>
</comment>
<dbReference type="PANTHER" id="PTHR23028">
    <property type="entry name" value="ACETYLTRANSFERASE"/>
    <property type="match status" value="1"/>
</dbReference>
<dbReference type="InterPro" id="IPR002656">
    <property type="entry name" value="Acyl_transf_3_dom"/>
</dbReference>
<feature type="transmembrane region" description="Helical" evidence="1">
    <location>
        <begin position="20"/>
        <end position="37"/>
    </location>
</feature>
<dbReference type="EMBL" id="PDCP01000003">
    <property type="protein sequence ID" value="PEG42275.1"/>
    <property type="molecule type" value="Genomic_DNA"/>
</dbReference>
<feature type="transmembrane region" description="Helical" evidence="1">
    <location>
        <begin position="322"/>
        <end position="341"/>
    </location>
</feature>
<feature type="transmembrane region" description="Helical" evidence="1">
    <location>
        <begin position="49"/>
        <end position="69"/>
    </location>
</feature>
<dbReference type="InterPro" id="IPR050879">
    <property type="entry name" value="Acyltransferase_3"/>
</dbReference>
<evidence type="ECO:0000313" key="4">
    <source>
        <dbReference type="EMBL" id="PEG42275.1"/>
    </source>
</evidence>
<evidence type="ECO:0000256" key="1">
    <source>
        <dbReference type="SAM" id="Phobius"/>
    </source>
</evidence>
<reference evidence="4 5" key="1">
    <citation type="submission" date="2017-10" db="EMBL/GenBank/DDBJ databases">
        <title>The new phylogeny of genus Mycobacterium.</title>
        <authorList>
            <person name="Tortoli E."/>
            <person name="Trovato A."/>
            <person name="Cirillo D.M."/>
        </authorList>
    </citation>
    <scope>NUCLEOTIDE SEQUENCE [LARGE SCALE GENOMIC DNA]</scope>
    <source>
        <strain evidence="4 5">CCUG37673</strain>
    </source>
</reference>
<keyword evidence="1" id="KW-1133">Transmembrane helix</keyword>
<feature type="domain" description="Acyltransferase 3" evidence="2">
    <location>
        <begin position="16"/>
        <end position="364"/>
    </location>
</feature>
<keyword evidence="5" id="KW-1185">Reference proteome</keyword>
<feature type="transmembrane region" description="Helical" evidence="1">
    <location>
        <begin position="154"/>
        <end position="175"/>
    </location>
</feature>
<proteinExistence type="predicted"/>
<dbReference type="GO" id="GO:0009103">
    <property type="term" value="P:lipopolysaccharide biosynthetic process"/>
    <property type="evidence" value="ECO:0007669"/>
    <property type="project" value="TreeGrafter"/>
</dbReference>
<dbReference type="Proteomes" id="UP000465302">
    <property type="component" value="Unassembled WGS sequence"/>
</dbReference>
<gene>
    <name evidence="4" type="ORF">CQY20_02370</name>
    <name evidence="3" type="ORF">MAGR_25630</name>
</gene>
<keyword evidence="4" id="KW-0012">Acyltransferase</keyword>
<feature type="transmembrane region" description="Helical" evidence="1">
    <location>
        <begin position="347"/>
        <end position="363"/>
    </location>
</feature>
<feature type="transmembrane region" description="Helical" evidence="1">
    <location>
        <begin position="217"/>
        <end position="235"/>
    </location>
</feature>
<sequence>MESPRVDRAPDRGRIASLTGLRAVAALLVLGTHAAFATGKLTHGFIGVAYARLEIGVAIFFVLSGFLLFRPWARAAAAATAAPVIGRYARHRLRRIMPPYLVTVALAFGVYAFYSTGPNPGQSWAGLVRYLTLTQIYTDNYLVTYLHQGLSQTWSLAVEVSFYAVLPLLAHYLLVVHCRGQWQPKRLLLGLAALAAIAPVWLIVVNTTDWLPNSAGMWLPAHLGWFAGGMMLATLRSMDVRWPAVAGMPLAVALFVVVCTPVAGAVTMGPVRLWEPLTKNLLYGCIATLVVAPLVLGRGGWVERVLSSKPMVWLGEISYEIFLLHVLVMALVFGGLGWPMFSGSLPVLFGLTLAVTVPLAWALNRFTRPATQPAPQRDSAMAPGSRPAADGAALCTAVCTVVASDGAPR</sequence>
<protein>
    <submittedName>
        <fullName evidence="4">Acyltransferase</fullName>
    </submittedName>
</protein>
<dbReference type="GO" id="GO:0016020">
    <property type="term" value="C:membrane"/>
    <property type="evidence" value="ECO:0007669"/>
    <property type="project" value="TreeGrafter"/>
</dbReference>
<dbReference type="EMBL" id="BLKS01000001">
    <property type="protein sequence ID" value="GFG51122.1"/>
    <property type="molecule type" value="Genomic_DNA"/>
</dbReference>
<keyword evidence="4" id="KW-0808">Transferase</keyword>
<dbReference type="Pfam" id="PF01757">
    <property type="entry name" value="Acyl_transf_3"/>
    <property type="match status" value="1"/>
</dbReference>
<feature type="transmembrane region" description="Helical" evidence="1">
    <location>
        <begin position="96"/>
        <end position="114"/>
    </location>
</feature>
<feature type="transmembrane region" description="Helical" evidence="1">
    <location>
        <begin position="247"/>
        <end position="269"/>
    </location>
</feature>
<dbReference type="AlphaFoldDB" id="A0A2A7NE10"/>
<keyword evidence="1" id="KW-0472">Membrane</keyword>
<evidence type="ECO:0000313" key="3">
    <source>
        <dbReference type="EMBL" id="GFG51122.1"/>
    </source>
</evidence>
<dbReference type="OrthoDB" id="5242306at2"/>
<feature type="transmembrane region" description="Helical" evidence="1">
    <location>
        <begin position="281"/>
        <end position="301"/>
    </location>
</feature>
<feature type="transmembrane region" description="Helical" evidence="1">
    <location>
        <begin position="187"/>
        <end position="205"/>
    </location>
</feature>
<evidence type="ECO:0000259" key="2">
    <source>
        <dbReference type="Pfam" id="PF01757"/>
    </source>
</evidence>
<dbReference type="Proteomes" id="UP000220914">
    <property type="component" value="Unassembled WGS sequence"/>
</dbReference>
<dbReference type="GO" id="GO:0016747">
    <property type="term" value="F:acyltransferase activity, transferring groups other than amino-acyl groups"/>
    <property type="evidence" value="ECO:0007669"/>
    <property type="project" value="InterPro"/>
</dbReference>
<reference evidence="3" key="3">
    <citation type="submission" date="2020-02" db="EMBL/GenBank/DDBJ databases">
        <authorList>
            <person name="Matsumoto Y."/>
            <person name="Motooka D."/>
            <person name="Nakamura S."/>
        </authorList>
    </citation>
    <scope>NUCLEOTIDE SEQUENCE</scope>
    <source>
        <strain evidence="3">JCM 6377</strain>
    </source>
</reference>
<dbReference type="PANTHER" id="PTHR23028:SF53">
    <property type="entry name" value="ACYL_TRANSF_3 DOMAIN-CONTAINING PROTEIN"/>
    <property type="match status" value="1"/>
</dbReference>
<evidence type="ECO:0000313" key="5">
    <source>
        <dbReference type="Proteomes" id="UP000220914"/>
    </source>
</evidence>